<dbReference type="RefSeq" id="XP_013771997.1">
    <property type="nucleotide sequence ID" value="XM_013916543.2"/>
</dbReference>
<organism evidence="8 11">
    <name type="scientific">Limulus polyphemus</name>
    <name type="common">Atlantic horseshoe crab</name>
    <dbReference type="NCBI Taxonomy" id="6850"/>
    <lineage>
        <taxon>Eukaryota</taxon>
        <taxon>Metazoa</taxon>
        <taxon>Ecdysozoa</taxon>
        <taxon>Arthropoda</taxon>
        <taxon>Chelicerata</taxon>
        <taxon>Merostomata</taxon>
        <taxon>Xiphosura</taxon>
        <taxon>Limulidae</taxon>
        <taxon>Limulus</taxon>
    </lineage>
</organism>
<feature type="transmembrane region" description="Helical" evidence="7">
    <location>
        <begin position="237"/>
        <end position="258"/>
    </location>
</feature>
<protein>
    <recommendedName>
        <fullName evidence="7">XK-related protein</fullName>
    </recommendedName>
</protein>
<evidence type="ECO:0000256" key="6">
    <source>
        <dbReference type="ARBA" id="ARBA00023136"/>
    </source>
</evidence>
<evidence type="ECO:0000256" key="2">
    <source>
        <dbReference type="ARBA" id="ARBA00008789"/>
    </source>
</evidence>
<feature type="transmembrane region" description="Helical" evidence="7">
    <location>
        <begin position="79"/>
        <end position="103"/>
    </location>
</feature>
<keyword evidence="4 7" id="KW-0812">Transmembrane</keyword>
<feature type="transmembrane region" description="Helical" evidence="7">
    <location>
        <begin position="301"/>
        <end position="318"/>
    </location>
</feature>
<proteinExistence type="inferred from homology"/>
<keyword evidence="5 7" id="KW-1133">Transmembrane helix</keyword>
<keyword evidence="6 7" id="KW-0472">Membrane</keyword>
<evidence type="ECO:0000313" key="10">
    <source>
        <dbReference type="RefSeq" id="XP_013771997.1"/>
    </source>
</evidence>
<evidence type="ECO:0000313" key="11">
    <source>
        <dbReference type="RefSeq" id="XP_022238687.1"/>
    </source>
</evidence>
<keyword evidence="3" id="KW-1003">Cell membrane</keyword>
<name>A0ABM1S4Y2_LIMPO</name>
<feature type="transmembrane region" description="Helical" evidence="7">
    <location>
        <begin position="195"/>
        <end position="216"/>
    </location>
</feature>
<feature type="transmembrane region" description="Helical" evidence="7">
    <location>
        <begin position="115"/>
        <end position="132"/>
    </location>
</feature>
<feature type="transmembrane region" description="Helical" evidence="7">
    <location>
        <begin position="360"/>
        <end position="378"/>
    </location>
</feature>
<sequence length="401" mass="46060">MNIDKEDPQIKPLKTDKTVLSDSRDSEDYFRCSLWPPDSELEFSLFSIVLLIFGFFMFIADIGSDLWVAISHYHDSNIWYSSISFSFTIFPSLMMSACAMKFYTLDIKEGRWKNFIVTIFQLGPLIGFYSVLKAGMSMRKAKNREEKLEFYNAYSTAELYTSRSRMIEGFLESCPQLVVQLYIVATDYQRLSRSYYTIVAQGISIPLSLLSLSLTLMTREKVHQRGEKSIFTVGARCLFVTQYFFMISARVIAVALLASFSVNLLGLVCSTHGLISAMYMYWLIGISPMKDAPESRYRKTVSVYIGLIYIFTYFRTYARTPPSGTEACVYHVATVIESSAMIGLWYALSEGDSWFRTPALINHFVSYFLGFVLMGLYFTCFKKGSDRFFFQRLKTVNENLC</sequence>
<feature type="transmembrane region" description="Helical" evidence="7">
    <location>
        <begin position="330"/>
        <end position="348"/>
    </location>
</feature>
<dbReference type="Proteomes" id="UP000694941">
    <property type="component" value="Unplaced"/>
</dbReference>
<comment type="similarity">
    <text evidence="2 7">Belongs to the XK family.</text>
</comment>
<dbReference type="PANTHER" id="PTHR16024:SF6">
    <property type="entry name" value="XK-RELATED PROTEIN"/>
    <property type="match status" value="1"/>
</dbReference>
<evidence type="ECO:0000256" key="4">
    <source>
        <dbReference type="ARBA" id="ARBA00022692"/>
    </source>
</evidence>
<evidence type="ECO:0000313" key="8">
    <source>
        <dbReference type="Proteomes" id="UP000694941"/>
    </source>
</evidence>
<evidence type="ECO:0000313" key="9">
    <source>
        <dbReference type="RefSeq" id="XP_013771996.1"/>
    </source>
</evidence>
<keyword evidence="8" id="KW-1185">Reference proteome</keyword>
<dbReference type="PANTHER" id="PTHR16024">
    <property type="entry name" value="XK-RELATED PROTEIN"/>
    <property type="match status" value="1"/>
</dbReference>
<evidence type="ECO:0000256" key="7">
    <source>
        <dbReference type="RuleBase" id="RU910716"/>
    </source>
</evidence>
<reference evidence="9 10" key="1">
    <citation type="submission" date="2025-05" db="UniProtKB">
        <authorList>
            <consortium name="RefSeq"/>
        </authorList>
    </citation>
    <scope>IDENTIFICATION</scope>
    <source>
        <tissue evidence="9 10">Muscle</tissue>
    </source>
</reference>
<feature type="transmembrane region" description="Helical" evidence="7">
    <location>
        <begin position="264"/>
        <end position="289"/>
    </location>
</feature>
<evidence type="ECO:0000256" key="5">
    <source>
        <dbReference type="ARBA" id="ARBA00022989"/>
    </source>
</evidence>
<dbReference type="Pfam" id="PF09815">
    <property type="entry name" value="XK-related"/>
    <property type="match status" value="1"/>
</dbReference>
<comment type="subcellular location">
    <subcellularLocation>
        <location evidence="1">Cell membrane</location>
        <topology evidence="1">Multi-pass membrane protein</topology>
    </subcellularLocation>
    <subcellularLocation>
        <location evidence="7">Membrane</location>
        <topology evidence="7">Multi-pass membrane protein</topology>
    </subcellularLocation>
</comment>
<dbReference type="RefSeq" id="XP_013771996.1">
    <property type="nucleotide sequence ID" value="XM_013916542.2"/>
</dbReference>
<evidence type="ECO:0000256" key="3">
    <source>
        <dbReference type="ARBA" id="ARBA00022475"/>
    </source>
</evidence>
<dbReference type="InterPro" id="IPR050895">
    <property type="entry name" value="XK-related_scramblase"/>
</dbReference>
<dbReference type="RefSeq" id="XP_022238687.1">
    <property type="nucleotide sequence ID" value="XM_022382979.1"/>
</dbReference>
<accession>A0ABM1S4Y2</accession>
<evidence type="ECO:0000256" key="1">
    <source>
        <dbReference type="ARBA" id="ARBA00004651"/>
    </source>
</evidence>
<dbReference type="InterPro" id="IPR018629">
    <property type="entry name" value="XK-rel"/>
</dbReference>
<dbReference type="GeneID" id="106457156"/>
<gene>
    <name evidence="9 10 11" type="primary">LOC106457156</name>
</gene>